<organism evidence="1 2">
    <name type="scientific">Melipona bicolor</name>
    <dbReference type="NCBI Taxonomy" id="60889"/>
    <lineage>
        <taxon>Eukaryota</taxon>
        <taxon>Metazoa</taxon>
        <taxon>Ecdysozoa</taxon>
        <taxon>Arthropoda</taxon>
        <taxon>Hexapoda</taxon>
        <taxon>Insecta</taxon>
        <taxon>Pterygota</taxon>
        <taxon>Neoptera</taxon>
        <taxon>Endopterygota</taxon>
        <taxon>Hymenoptera</taxon>
        <taxon>Apocrita</taxon>
        <taxon>Aculeata</taxon>
        <taxon>Apoidea</taxon>
        <taxon>Anthophila</taxon>
        <taxon>Apidae</taxon>
        <taxon>Melipona</taxon>
    </lineage>
</organism>
<protein>
    <submittedName>
        <fullName evidence="1">Uncharacterized protein</fullName>
    </submittedName>
</protein>
<evidence type="ECO:0000313" key="1">
    <source>
        <dbReference type="EMBL" id="KAK1131827.1"/>
    </source>
</evidence>
<name>A0AA40G637_9HYME</name>
<accession>A0AA40G637</accession>
<dbReference type="AlphaFoldDB" id="A0AA40G637"/>
<gene>
    <name evidence="1" type="ORF">K0M31_015978</name>
</gene>
<evidence type="ECO:0000313" key="2">
    <source>
        <dbReference type="Proteomes" id="UP001177670"/>
    </source>
</evidence>
<proteinExistence type="predicted"/>
<comment type="caution">
    <text evidence="1">The sequence shown here is derived from an EMBL/GenBank/DDBJ whole genome shotgun (WGS) entry which is preliminary data.</text>
</comment>
<dbReference type="EMBL" id="JAHYIQ010000005">
    <property type="protein sequence ID" value="KAK1131827.1"/>
    <property type="molecule type" value="Genomic_DNA"/>
</dbReference>
<sequence>MSQILLDQATFDVSIATLGRQKVSSRLLNQYSPRSLRILSKPMEMVRESGEFLWKRLDDGESRFTSLIVPQKIDNHIHSSLPYRGYHDESYNAYSGIDTWTVTGEND</sequence>
<keyword evidence="2" id="KW-1185">Reference proteome</keyword>
<dbReference type="Proteomes" id="UP001177670">
    <property type="component" value="Unassembled WGS sequence"/>
</dbReference>
<reference evidence="1" key="1">
    <citation type="submission" date="2021-10" db="EMBL/GenBank/DDBJ databases">
        <title>Melipona bicolor Genome sequencing and assembly.</title>
        <authorList>
            <person name="Araujo N.S."/>
            <person name="Arias M.C."/>
        </authorList>
    </citation>
    <scope>NUCLEOTIDE SEQUENCE</scope>
    <source>
        <strain evidence="1">USP_2M_L1-L4_2017</strain>
        <tissue evidence="1">Whole body</tissue>
    </source>
</reference>